<name>A0A1E3XGB2_9BACT</name>
<proteinExistence type="predicted"/>
<accession>A0A1E3XGB2</accession>
<organism evidence="1 2">
    <name type="scientific">Candidatus Scalindua rubra</name>
    <dbReference type="NCBI Taxonomy" id="1872076"/>
    <lineage>
        <taxon>Bacteria</taxon>
        <taxon>Pseudomonadati</taxon>
        <taxon>Planctomycetota</taxon>
        <taxon>Candidatus Brocadiia</taxon>
        <taxon>Candidatus Brocadiales</taxon>
        <taxon>Candidatus Scalinduaceae</taxon>
        <taxon>Candidatus Scalindua</taxon>
    </lineage>
</organism>
<evidence type="ECO:0000313" key="1">
    <source>
        <dbReference type="EMBL" id="ODS33964.1"/>
    </source>
</evidence>
<gene>
    <name evidence="1" type="ORF">SCARUB_00937</name>
</gene>
<dbReference type="SUPFAM" id="SSF110296">
    <property type="entry name" value="Oligoxyloglucan reducing end-specific cellobiohydrolase"/>
    <property type="match status" value="1"/>
</dbReference>
<evidence type="ECO:0000313" key="2">
    <source>
        <dbReference type="Proteomes" id="UP000094056"/>
    </source>
</evidence>
<dbReference type="CDD" id="cd15482">
    <property type="entry name" value="Sialidase_non-viral"/>
    <property type="match status" value="1"/>
</dbReference>
<protein>
    <submittedName>
        <fullName evidence="1">BNR/Asp-box repeat protein</fullName>
    </submittedName>
</protein>
<dbReference type="AlphaFoldDB" id="A0A1E3XGB2"/>
<reference evidence="1 2" key="1">
    <citation type="submission" date="2016-07" db="EMBL/GenBank/DDBJ databases">
        <title>Draft genome of Scalindua rubra, obtained from a brine-seawater interface in the Red Sea, sheds light on salt adaptation in anammox bacteria.</title>
        <authorList>
            <person name="Speth D.R."/>
            <person name="Lagkouvardos I."/>
            <person name="Wang Y."/>
            <person name="Qian P.-Y."/>
            <person name="Dutilh B.E."/>
            <person name="Jetten M.S."/>
        </authorList>
    </citation>
    <scope>NUCLEOTIDE SEQUENCE [LARGE SCALE GENOMIC DNA]</scope>
    <source>
        <strain evidence="1">BSI-1</strain>
    </source>
</reference>
<dbReference type="InterPro" id="IPR015943">
    <property type="entry name" value="WD40/YVTN_repeat-like_dom_sf"/>
</dbReference>
<dbReference type="EMBL" id="MAYW01000016">
    <property type="protein sequence ID" value="ODS33964.1"/>
    <property type="molecule type" value="Genomic_DNA"/>
</dbReference>
<sequence length="288" mass="32686">MKDNDNLLLLSEKGILNSDNQPYSNVPFQNVPVVAGDVYRDQVAVIVDKHEVWTFASGEWHRVADAATRLNCIRWTSDKQLLVSTESARLAWLTDGTLKFIDSFDEVPERKLWTTPWGGPPDVRSLAVSKDGTIYANVHVGWIVRSRDGGKTWKNLREGLDMDVHQVAAHPSNPAVVFAATAEGFYLSKDLGETFTRQNDDMPYRYERACACFPDTDVYLLSTSRGPHGYAEARVYRSEDEGIHWKPVNGLPEGINKNINTFQIIIIRDGNAWLLLRTRLYMRPMIME</sequence>
<dbReference type="Gene3D" id="2.130.10.10">
    <property type="entry name" value="YVTN repeat-like/Quinoprotein amine dehydrogenase"/>
    <property type="match status" value="1"/>
</dbReference>
<comment type="caution">
    <text evidence="1">The sequence shown here is derived from an EMBL/GenBank/DDBJ whole genome shotgun (WGS) entry which is preliminary data.</text>
</comment>
<dbReference type="Proteomes" id="UP000094056">
    <property type="component" value="Unassembled WGS sequence"/>
</dbReference>